<dbReference type="AlphaFoldDB" id="A0AAW0FX93"/>
<evidence type="ECO:0000256" key="10">
    <source>
        <dbReference type="SAM" id="MobiDB-lite"/>
    </source>
</evidence>
<comment type="similarity">
    <text evidence="9">Belongs to the histone deacetylase family. HD Type 1 subfamily.</text>
</comment>
<keyword evidence="5" id="KW-0156">Chromatin regulator</keyword>
<proteinExistence type="inferred from homology"/>
<feature type="compositionally biased region" description="Basic residues" evidence="10">
    <location>
        <begin position="446"/>
        <end position="465"/>
    </location>
</feature>
<dbReference type="InterPro" id="IPR023801">
    <property type="entry name" value="His_deacetylse_dom"/>
</dbReference>
<reference evidence="12 13" key="1">
    <citation type="submission" date="2022-09" db="EMBL/GenBank/DDBJ databases">
        <authorList>
            <person name="Palmer J.M."/>
        </authorList>
    </citation>
    <scope>NUCLEOTIDE SEQUENCE [LARGE SCALE GENOMIC DNA]</scope>
    <source>
        <strain evidence="12 13">DSM 7382</strain>
    </source>
</reference>
<dbReference type="InterPro" id="IPR037138">
    <property type="entry name" value="His_deacetylse_dom_sf"/>
</dbReference>
<dbReference type="PANTHER" id="PTHR10625">
    <property type="entry name" value="HISTONE DEACETYLASE HDAC1-RELATED"/>
    <property type="match status" value="1"/>
</dbReference>
<evidence type="ECO:0000256" key="8">
    <source>
        <dbReference type="ARBA" id="ARBA00023242"/>
    </source>
</evidence>
<keyword evidence="8" id="KW-0539">Nucleus</keyword>
<organism evidence="12 13">
    <name type="scientific">Cerrena zonata</name>
    <dbReference type="NCBI Taxonomy" id="2478898"/>
    <lineage>
        <taxon>Eukaryota</taxon>
        <taxon>Fungi</taxon>
        <taxon>Dikarya</taxon>
        <taxon>Basidiomycota</taxon>
        <taxon>Agaricomycotina</taxon>
        <taxon>Agaricomycetes</taxon>
        <taxon>Polyporales</taxon>
        <taxon>Cerrenaceae</taxon>
        <taxon>Cerrena</taxon>
    </lineage>
</organism>
<protein>
    <recommendedName>
        <fullName evidence="2">histone deacetylase</fullName>
        <ecNumber evidence="2">3.5.1.98</ecNumber>
    </recommendedName>
</protein>
<evidence type="ECO:0000256" key="4">
    <source>
        <dbReference type="ARBA" id="ARBA00022801"/>
    </source>
</evidence>
<dbReference type="InterPro" id="IPR003084">
    <property type="entry name" value="HDAC_I/II"/>
</dbReference>
<evidence type="ECO:0000256" key="5">
    <source>
        <dbReference type="ARBA" id="ARBA00022853"/>
    </source>
</evidence>
<evidence type="ECO:0000256" key="3">
    <source>
        <dbReference type="ARBA" id="ARBA00022491"/>
    </source>
</evidence>
<feature type="compositionally biased region" description="Acidic residues" evidence="10">
    <location>
        <begin position="584"/>
        <end position="605"/>
    </location>
</feature>
<dbReference type="Pfam" id="PF00850">
    <property type="entry name" value="Hist_deacetyl"/>
    <property type="match status" value="1"/>
</dbReference>
<evidence type="ECO:0000313" key="13">
    <source>
        <dbReference type="Proteomes" id="UP001385951"/>
    </source>
</evidence>
<keyword evidence="3" id="KW-0678">Repressor</keyword>
<dbReference type="InterPro" id="IPR023696">
    <property type="entry name" value="Ureohydrolase_dom_sf"/>
</dbReference>
<evidence type="ECO:0000259" key="11">
    <source>
        <dbReference type="Pfam" id="PF00850"/>
    </source>
</evidence>
<dbReference type="CDD" id="cd09991">
    <property type="entry name" value="HDAC_classI"/>
    <property type="match status" value="1"/>
</dbReference>
<dbReference type="GO" id="GO:0031507">
    <property type="term" value="P:heterochromatin formation"/>
    <property type="evidence" value="ECO:0007669"/>
    <property type="project" value="TreeGrafter"/>
</dbReference>
<evidence type="ECO:0000313" key="12">
    <source>
        <dbReference type="EMBL" id="KAK7681942.1"/>
    </source>
</evidence>
<dbReference type="EMBL" id="JASBNA010000038">
    <property type="protein sequence ID" value="KAK7681942.1"/>
    <property type="molecule type" value="Genomic_DNA"/>
</dbReference>
<evidence type="ECO:0000256" key="9">
    <source>
        <dbReference type="ARBA" id="ARBA00061569"/>
    </source>
</evidence>
<feature type="region of interest" description="Disordered" evidence="10">
    <location>
        <begin position="420"/>
        <end position="483"/>
    </location>
</feature>
<dbReference type="Gene3D" id="3.40.800.20">
    <property type="entry name" value="Histone deacetylase domain"/>
    <property type="match status" value="1"/>
</dbReference>
<keyword evidence="4" id="KW-0378">Hydrolase</keyword>
<accession>A0AAW0FX93</accession>
<dbReference type="PRINTS" id="PR01270">
    <property type="entry name" value="HDASUPER"/>
</dbReference>
<comment type="subcellular location">
    <subcellularLocation>
        <location evidence="1">Nucleus</location>
    </subcellularLocation>
</comment>
<feature type="compositionally biased region" description="Acidic residues" evidence="10">
    <location>
        <begin position="427"/>
        <end position="438"/>
    </location>
</feature>
<dbReference type="Proteomes" id="UP001385951">
    <property type="component" value="Unassembled WGS sequence"/>
</dbReference>
<dbReference type="FunFam" id="3.40.800.20:FF:000001">
    <property type="entry name" value="Histone deacetylase"/>
    <property type="match status" value="1"/>
</dbReference>
<dbReference type="SUPFAM" id="SSF52768">
    <property type="entry name" value="Arginase/deacetylase"/>
    <property type="match status" value="1"/>
</dbReference>
<feature type="compositionally biased region" description="Low complexity" evidence="10">
    <location>
        <begin position="466"/>
        <end position="477"/>
    </location>
</feature>
<dbReference type="InterPro" id="IPR000286">
    <property type="entry name" value="HDACs"/>
</dbReference>
<dbReference type="EC" id="3.5.1.98" evidence="2"/>
<evidence type="ECO:0000256" key="2">
    <source>
        <dbReference type="ARBA" id="ARBA00012111"/>
    </source>
</evidence>
<evidence type="ECO:0000256" key="7">
    <source>
        <dbReference type="ARBA" id="ARBA00023163"/>
    </source>
</evidence>
<dbReference type="GO" id="GO:0070210">
    <property type="term" value="C:Rpd3L-Expanded complex"/>
    <property type="evidence" value="ECO:0007669"/>
    <property type="project" value="TreeGrafter"/>
</dbReference>
<dbReference type="PRINTS" id="PR01271">
    <property type="entry name" value="HISDACETLASE"/>
</dbReference>
<keyword evidence="6" id="KW-0805">Transcription regulation</keyword>
<dbReference type="GO" id="GO:0141221">
    <property type="term" value="F:histone deacetylase activity, hydrolytic mechanism"/>
    <property type="evidence" value="ECO:0007669"/>
    <property type="project" value="UniProtKB-EC"/>
</dbReference>
<keyword evidence="7" id="KW-0804">Transcription</keyword>
<comment type="caution">
    <text evidence="12">The sequence shown here is derived from an EMBL/GenBank/DDBJ whole genome shotgun (WGS) entry which is preliminary data.</text>
</comment>
<feature type="domain" description="Histone deacetylase" evidence="11">
    <location>
        <begin position="23"/>
        <end position="313"/>
    </location>
</feature>
<dbReference type="GO" id="GO:0032221">
    <property type="term" value="C:Rpd3S complex"/>
    <property type="evidence" value="ECO:0007669"/>
    <property type="project" value="UniProtKB-ARBA"/>
</dbReference>
<feature type="region of interest" description="Disordered" evidence="10">
    <location>
        <begin position="579"/>
        <end position="605"/>
    </location>
</feature>
<evidence type="ECO:0000256" key="1">
    <source>
        <dbReference type="ARBA" id="ARBA00004123"/>
    </source>
</evidence>
<dbReference type="PANTHER" id="PTHR10625:SF2">
    <property type="entry name" value="HISTONE DEACETYLASE"/>
    <property type="match status" value="1"/>
</dbReference>
<evidence type="ECO:0000256" key="6">
    <source>
        <dbReference type="ARBA" id="ARBA00023015"/>
    </source>
</evidence>
<gene>
    <name evidence="12" type="ORF">QCA50_014904</name>
</gene>
<keyword evidence="13" id="KW-1185">Reference proteome</keyword>
<sequence>MSKRRVAYYYDPDVGCYSYGPAHPMKPHRMKMTHELVSAYNMLDKMTITRAKRATAEQMTRFHTDEYVDFLARIAPELSNEVQYHGSYPMILHDDNPAWEGLFEFCSLSAGGSIEAAQRIASGSTDIAINWAGGLHHAKKREASGFCYVNDIVLGILELLRVFPRVLYIDIDCHHGDGVEEAFYTTNRVMTCSFHKFGEYFPGTGTQEDRGRGEGKGYALNVPFKDGLGDEAFKSVFEPVIRRVIEVFQPSAIVLQCGADSVAGDKLGCFNVTMQGHANCVQFVRAFNIPMMMLGGGGYTVKNVARTWTYETACALGIEKEIDPVLPWNEYFEWFGPRYRLEVLPSNSDDLNVKDGSLARVREIALRHLQELSDFAPSVAMQDVPNEALGKHLGYSSHEMKGHDRLDEQVAQHTRFVYGLNDSATSSEDDESEYDTDASEYSQSRSRSRHINKSTRSKRASRKPPHSSSFSNQNSHSAMTRGKKRMSIITNQWVDALAYEFGLGLGLAMPSNTLPNGGPASGSAEKKTKRKFFESAARWDEGSGQVFVESANVRLVRRKLEVNSLRKYRHSVEMLVNGKTHEGEVDDGSILGDDEGDMDLEEDDR</sequence>
<name>A0AAW0FX93_9APHY</name>